<protein>
    <submittedName>
        <fullName evidence="1">PilT protein domain-containing protein</fullName>
    </submittedName>
</protein>
<dbReference type="SUPFAM" id="SSF88723">
    <property type="entry name" value="PIN domain-like"/>
    <property type="match status" value="1"/>
</dbReference>
<gene>
    <name evidence="1" type="ORF">C666_16580</name>
</gene>
<sequence>MFKWRLLVEQGRKVGHIFPQPDLIIAATTLHHGLAIVSRDEGAYAKTGVTLVNPWQESE</sequence>
<organism evidence="1 2">
    <name type="scientific">Thauera linaloolentis (strain DSM 12138 / JCM 21573 / CCUG 41526 / CIP 105981 / IAM 15112 / NBRC 102519 / 47Lol)</name>
    <dbReference type="NCBI Taxonomy" id="1123367"/>
    <lineage>
        <taxon>Bacteria</taxon>
        <taxon>Pseudomonadati</taxon>
        <taxon>Pseudomonadota</taxon>
        <taxon>Betaproteobacteria</taxon>
        <taxon>Rhodocyclales</taxon>
        <taxon>Zoogloeaceae</taxon>
        <taxon>Thauera</taxon>
    </lineage>
</organism>
<dbReference type="InterPro" id="IPR029060">
    <property type="entry name" value="PIN-like_dom_sf"/>
</dbReference>
<reference evidence="1 2" key="1">
    <citation type="submission" date="2012-09" db="EMBL/GenBank/DDBJ databases">
        <title>Draft Genome Sequences of 6 Strains from Genus Thauera.</title>
        <authorList>
            <person name="Liu B."/>
            <person name="Shapleigh J.P."/>
            <person name="Frostegard A.H."/>
        </authorList>
    </citation>
    <scope>NUCLEOTIDE SEQUENCE [LARGE SCALE GENOMIC DNA]</scope>
    <source>
        <strain evidence="2">47Lol / DSM 12138</strain>
    </source>
</reference>
<dbReference type="STRING" id="1123367.GCA_000621305_00685"/>
<keyword evidence="2" id="KW-1185">Reference proteome</keyword>
<proteinExistence type="predicted"/>
<evidence type="ECO:0000313" key="2">
    <source>
        <dbReference type="Proteomes" id="UP000013232"/>
    </source>
</evidence>
<evidence type="ECO:0000313" key="1">
    <source>
        <dbReference type="EMBL" id="ENO84784.1"/>
    </source>
</evidence>
<dbReference type="Gene3D" id="3.40.50.1010">
    <property type="entry name" value="5'-nuclease"/>
    <property type="match status" value="1"/>
</dbReference>
<accession>N6YXX1</accession>
<name>N6YXX1_THAL4</name>
<dbReference type="eggNOG" id="COG1487">
    <property type="taxonomic scope" value="Bacteria"/>
</dbReference>
<dbReference type="Proteomes" id="UP000013232">
    <property type="component" value="Unassembled WGS sequence"/>
</dbReference>
<dbReference type="EMBL" id="AMXE01000093">
    <property type="protein sequence ID" value="ENO84784.1"/>
    <property type="molecule type" value="Genomic_DNA"/>
</dbReference>
<comment type="caution">
    <text evidence="1">The sequence shown here is derived from an EMBL/GenBank/DDBJ whole genome shotgun (WGS) entry which is preliminary data.</text>
</comment>
<dbReference type="AlphaFoldDB" id="N6YXX1"/>